<evidence type="ECO:0000313" key="3">
    <source>
        <dbReference type="Proteomes" id="UP000270924"/>
    </source>
</evidence>
<keyword evidence="3" id="KW-1185">Reference proteome</keyword>
<name>A0A3P7E7J8_WUCBA</name>
<protein>
    <recommendedName>
        <fullName evidence="1">PH domain-containing protein</fullName>
    </recommendedName>
</protein>
<dbReference type="InParanoid" id="A0A3P7E7J8"/>
<dbReference type="Proteomes" id="UP000270924">
    <property type="component" value="Unassembled WGS sequence"/>
</dbReference>
<dbReference type="PROSITE" id="PS50003">
    <property type="entry name" value="PH_DOMAIN"/>
    <property type="match status" value="1"/>
</dbReference>
<dbReference type="OrthoDB" id="5825200at2759"/>
<dbReference type="FunCoup" id="A0A3P7E7J8">
    <property type="interactions" value="53"/>
</dbReference>
<gene>
    <name evidence="2" type="ORF">WBA_LOCUS5265</name>
</gene>
<sequence>MMRKNKAVSEIKMGKNSSPLILMEGTLEKLKEREFPWIFSGKKFSTAWVLRYYVLRNADIPGQESFLLDQHEDSMPFSKVRKTLDLQRVLQVDTNISLRVGNQNWILAVHYKAKHGEKLKVLYLAAHSETEMNMWIMKLSYACKKKQYENCQIIPVPRGNVNESANKFLLEGNMNKCYFTDSSVVESPILSNIITNSSNYIEAMTAHAYIRLKDCSSKHSLGSSSASLSSSIASSSTLSENLSFKKSFLIPPPIPPKPNRGSRIQKSGKQVFKSDKHILEQPATFPDVNGTLSVKEEEWSNETVRPDTVGSINSDRTFLSFHSSTPTVFDSSVPKPLPRRLNLRNIPPEVDRSCKPNGIGYVAVSNGQKTCNTDDWKTEVFAASSRFLRSNLSHQQSLHAVVTRNKQISVGQEALYDNESMRTKSGTLDYLDPVKEPLVQSQSFIKSSQRPKIRCATEYTQIDEESTKAVLKANVRQNEMRRNGFPRFFADLNLEFRKRSRNA</sequence>
<reference evidence="2 3" key="1">
    <citation type="submission" date="2018-11" db="EMBL/GenBank/DDBJ databases">
        <authorList>
            <consortium name="Pathogen Informatics"/>
        </authorList>
    </citation>
    <scope>NUCLEOTIDE SEQUENCE [LARGE SCALE GENOMIC DNA]</scope>
</reference>
<dbReference type="InterPro" id="IPR001849">
    <property type="entry name" value="PH_domain"/>
</dbReference>
<dbReference type="EMBL" id="UYWW01002520">
    <property type="protein sequence ID" value="VDM11879.1"/>
    <property type="molecule type" value="Genomic_DNA"/>
</dbReference>
<dbReference type="SUPFAM" id="SSF50729">
    <property type="entry name" value="PH domain-like"/>
    <property type="match status" value="1"/>
</dbReference>
<evidence type="ECO:0000313" key="2">
    <source>
        <dbReference type="EMBL" id="VDM11879.1"/>
    </source>
</evidence>
<dbReference type="AlphaFoldDB" id="A0A3P7E7J8"/>
<dbReference type="SMART" id="SM00233">
    <property type="entry name" value="PH"/>
    <property type="match status" value="1"/>
</dbReference>
<organism evidence="2 3">
    <name type="scientific">Wuchereria bancrofti</name>
    <dbReference type="NCBI Taxonomy" id="6293"/>
    <lineage>
        <taxon>Eukaryota</taxon>
        <taxon>Metazoa</taxon>
        <taxon>Ecdysozoa</taxon>
        <taxon>Nematoda</taxon>
        <taxon>Chromadorea</taxon>
        <taxon>Rhabditida</taxon>
        <taxon>Spirurina</taxon>
        <taxon>Spiruromorpha</taxon>
        <taxon>Filarioidea</taxon>
        <taxon>Onchocercidae</taxon>
        <taxon>Wuchereria</taxon>
    </lineage>
</organism>
<feature type="domain" description="PH" evidence="1">
    <location>
        <begin position="20"/>
        <end position="144"/>
    </location>
</feature>
<dbReference type="Gene3D" id="2.30.29.30">
    <property type="entry name" value="Pleckstrin-homology domain (PH domain)/Phosphotyrosine-binding domain (PTB)"/>
    <property type="match status" value="1"/>
</dbReference>
<dbReference type="Pfam" id="PF00169">
    <property type="entry name" value="PH"/>
    <property type="match status" value="1"/>
</dbReference>
<proteinExistence type="predicted"/>
<accession>A0A3P7E7J8</accession>
<evidence type="ECO:0000259" key="1">
    <source>
        <dbReference type="PROSITE" id="PS50003"/>
    </source>
</evidence>
<dbReference type="InterPro" id="IPR011993">
    <property type="entry name" value="PH-like_dom_sf"/>
</dbReference>